<feature type="domain" description="Mur ligase central" evidence="2">
    <location>
        <begin position="40"/>
        <end position="191"/>
    </location>
</feature>
<dbReference type="PATRIC" id="fig|251229.3.peg.6942"/>
<dbReference type="PRINTS" id="PR01758">
    <property type="entry name" value="CAPSULEPROTB"/>
</dbReference>
<feature type="transmembrane region" description="Helical" evidence="1">
    <location>
        <begin position="6"/>
        <end position="25"/>
    </location>
</feature>
<keyword evidence="1" id="KW-1133">Transmembrane helix</keyword>
<evidence type="ECO:0000313" key="3">
    <source>
        <dbReference type="EMBL" id="AFY91280.1"/>
    </source>
</evidence>
<dbReference type="RefSeq" id="WP_015163217.1">
    <property type="nucleotide sequence ID" value="NC_019699.1"/>
</dbReference>
<proteinExistence type="predicted"/>
<accession>K9U904</accession>
<reference evidence="3 4" key="1">
    <citation type="submission" date="2012-06" db="EMBL/GenBank/DDBJ databases">
        <title>Finished plasmid 1 of genome of Chroococcidiopsis thermalis PCC 7203.</title>
        <authorList>
            <consortium name="US DOE Joint Genome Institute"/>
            <person name="Gugger M."/>
            <person name="Coursin T."/>
            <person name="Rippka R."/>
            <person name="Tandeau De Marsac N."/>
            <person name="Huntemann M."/>
            <person name="Wei C.-L."/>
            <person name="Han J."/>
            <person name="Detter J.C."/>
            <person name="Han C."/>
            <person name="Tapia R."/>
            <person name="Davenport K."/>
            <person name="Daligault H."/>
            <person name="Erkkila T."/>
            <person name="Gu W."/>
            <person name="Munk A.C.C."/>
            <person name="Teshima H."/>
            <person name="Xu Y."/>
            <person name="Chain P."/>
            <person name="Chen A."/>
            <person name="Krypides N."/>
            <person name="Mavromatis K."/>
            <person name="Markowitz V."/>
            <person name="Szeto E."/>
            <person name="Ivanova N."/>
            <person name="Mikhailova N."/>
            <person name="Ovchinnikova G."/>
            <person name="Pagani I."/>
            <person name="Pati A."/>
            <person name="Goodwin L."/>
            <person name="Peters L."/>
            <person name="Pitluck S."/>
            <person name="Woyke T."/>
            <person name="Kerfeld C."/>
        </authorList>
    </citation>
    <scope>NUCLEOTIDE SEQUENCE [LARGE SCALE GENOMIC DNA]</scope>
    <source>
        <strain evidence="3 4">PCC 7203</strain>
        <plasmid evidence="3 4">pCHRO.01</plasmid>
    </source>
</reference>
<evidence type="ECO:0000256" key="1">
    <source>
        <dbReference type="SAM" id="Phobius"/>
    </source>
</evidence>
<keyword evidence="1" id="KW-0472">Membrane</keyword>
<dbReference type="GO" id="GO:0016881">
    <property type="term" value="F:acid-amino acid ligase activity"/>
    <property type="evidence" value="ECO:0007669"/>
    <property type="project" value="InterPro"/>
</dbReference>
<dbReference type="OrthoDB" id="2884at2"/>
<dbReference type="NCBIfam" id="TIGR04012">
    <property type="entry name" value="poly_gGlu_PgsB"/>
    <property type="match status" value="1"/>
</dbReference>
<dbReference type="GO" id="GO:0016020">
    <property type="term" value="C:membrane"/>
    <property type="evidence" value="ECO:0007669"/>
    <property type="project" value="InterPro"/>
</dbReference>
<dbReference type="HOGENOM" id="CLU_041144_0_0_3"/>
<dbReference type="Gene3D" id="3.40.1190.10">
    <property type="entry name" value="Mur-like, catalytic domain"/>
    <property type="match status" value="1"/>
</dbReference>
<geneLocation type="plasmid" evidence="3 4">
    <name>pCHRO.01</name>
</geneLocation>
<dbReference type="InParanoid" id="K9U904"/>
<protein>
    <recommendedName>
        <fullName evidence="2">Mur ligase central domain-containing protein</fullName>
    </recommendedName>
</protein>
<dbReference type="PANTHER" id="PTHR43445">
    <property type="entry name" value="UDP-N-ACETYLMURAMATE--L-ALANINE LIGASE-RELATED"/>
    <property type="match status" value="1"/>
</dbReference>
<dbReference type="KEGG" id="cthe:Chro_5946"/>
<evidence type="ECO:0000259" key="2">
    <source>
        <dbReference type="Pfam" id="PF08245"/>
    </source>
</evidence>
<dbReference type="PANTHER" id="PTHR43445:SF1">
    <property type="entry name" value="PGA SYNTHASE CAPB"/>
    <property type="match status" value="1"/>
</dbReference>
<name>K9U904_CHRTP</name>
<dbReference type="InterPro" id="IPR013221">
    <property type="entry name" value="Mur_ligase_cen"/>
</dbReference>
<keyword evidence="1" id="KW-0812">Transmembrane</keyword>
<dbReference type="EMBL" id="CP003598">
    <property type="protein sequence ID" value="AFY91280.1"/>
    <property type="molecule type" value="Genomic_DNA"/>
</dbReference>
<gene>
    <name evidence="3" type="ORF">Chro_5946</name>
</gene>
<sequence>MTIFLLFFISFYCYVLWILFDNFKFRKQRDKIQWRIHINGIRGKSTVTRYTTAVFREAGYHTFGKTTGSAARIIRPNGEDYDFKRKGYANVNEQVKILKSFCRQKAQAVVLECMAVNPVYAKWLEEKVMRSHIGIITNVRYDHPDYMGETLEEIAESLSKTIPQKGIVITSETEAKLLNILWRNAKKKNSLLIVANKHQVKPEDMEGFSHFAHEENVSIGYEIAKILKLPIDRALTAMKSAVADPGAFNIEYIQFNRYTLAWANLFAINDRESFIEVCLKLFKQLSSYKKVVLLNNRHDRPTRVELFASIARDLKFERVITLGDYETAVNKIFALERSKIINLGYSTKFKNASAVELLNQIVSGIDNDKVVIVGAVNIHTIQAEELLHFFAEQAKVDVRSQTDLSSTNSTEVTINV</sequence>
<keyword evidence="3" id="KW-0614">Plasmid</keyword>
<organism evidence="3 4">
    <name type="scientific">Chroococcidiopsis thermalis (strain PCC 7203)</name>
    <dbReference type="NCBI Taxonomy" id="251229"/>
    <lineage>
        <taxon>Bacteria</taxon>
        <taxon>Bacillati</taxon>
        <taxon>Cyanobacteriota</taxon>
        <taxon>Cyanophyceae</taxon>
        <taxon>Chroococcidiopsidales</taxon>
        <taxon>Chroococcidiopsidaceae</taxon>
        <taxon>Chroococcidiopsis</taxon>
    </lineage>
</organism>
<keyword evidence="4" id="KW-1185">Reference proteome</keyword>
<dbReference type="Pfam" id="PF08245">
    <property type="entry name" value="Mur_ligase_M"/>
    <property type="match status" value="1"/>
</dbReference>
<dbReference type="Proteomes" id="UP000010384">
    <property type="component" value="Plasmid pCHRO.01"/>
</dbReference>
<dbReference type="GO" id="GO:0045227">
    <property type="term" value="P:capsule polysaccharide biosynthetic process"/>
    <property type="evidence" value="ECO:0007669"/>
    <property type="project" value="InterPro"/>
</dbReference>
<dbReference type="InterPro" id="IPR008337">
    <property type="entry name" value="Capsule_biosynth_CapB"/>
</dbReference>
<dbReference type="InterPro" id="IPR036565">
    <property type="entry name" value="Mur-like_cat_sf"/>
</dbReference>
<dbReference type="SUPFAM" id="SSF53623">
    <property type="entry name" value="MurD-like peptide ligases, catalytic domain"/>
    <property type="match status" value="1"/>
</dbReference>
<evidence type="ECO:0000313" key="4">
    <source>
        <dbReference type="Proteomes" id="UP000010384"/>
    </source>
</evidence>
<dbReference type="InterPro" id="IPR050061">
    <property type="entry name" value="MurCDEF_pg_biosynth"/>
</dbReference>
<dbReference type="GO" id="GO:0005524">
    <property type="term" value="F:ATP binding"/>
    <property type="evidence" value="ECO:0007669"/>
    <property type="project" value="InterPro"/>
</dbReference>
<dbReference type="AlphaFoldDB" id="K9U904"/>